<reference evidence="1 2" key="1">
    <citation type="submission" date="2019-07" db="EMBL/GenBank/DDBJ databases">
        <title>Genomics analysis of Aphanomyces spp. identifies a new class of oomycete effector associated with host adaptation.</title>
        <authorList>
            <person name="Gaulin E."/>
        </authorList>
    </citation>
    <scope>NUCLEOTIDE SEQUENCE [LARGE SCALE GENOMIC DNA]</scope>
    <source>
        <strain evidence="1 2">ATCC 201684</strain>
    </source>
</reference>
<sequence length="543" mass="58546">MDSVKASLRDVIREALEVLEYRDIVYCDPHAKKWKSSLKRNDVIETPFGEVAFVSLRAIDGVACGSHESGHAFLQGGLIVRNDEGNYCISSPASTSHDENAILPAWNEPPDEDIVPTPRGGKRDAIDLRGCFVEANDMRYLCSPLSGNYFVLKLNLSGNHLNDASAMLLAAAIGVNGALEELILSYNDINADGSIALVQCLKTNARLRHLDLSHNHIGTVGLRAWLTLKQNHTLEALLLSHNRDIQDNGGVDILHAISNEPLSLHDQAKLDLLVKSSTVKYLPDLLHEPSNASICMLSLSEVGLSTQSAKRLALVIETNQVLAMLDVSMNKFADESNLLIATALGQNKTLKRLHYAANPLCDAAAAAMAASLATHPALAWADFSGCFFGASAGTELAALLRHNQALTSLDLSGGNLDPPGIVALCKSIGDNTTLQTLELTSSGLKSDTVVAVLAHALEKNSTLTSLHLGYNKITLRGCKLLKDAIQANKTCKLTEETLLLEGNSGVNRKASRETMKIVALSPVDKGRKLCCIKDRYYDTFGPQ</sequence>
<comment type="caution">
    <text evidence="1">The sequence shown here is derived from an EMBL/GenBank/DDBJ whole genome shotgun (WGS) entry which is preliminary data.</text>
</comment>
<dbReference type="AlphaFoldDB" id="A0A6G0WD93"/>
<name>A0A6G0WD93_9STRA</name>
<dbReference type="Gene3D" id="3.80.10.10">
    <property type="entry name" value="Ribonuclease Inhibitor"/>
    <property type="match status" value="3"/>
</dbReference>
<dbReference type="PROSITE" id="PS51450">
    <property type="entry name" value="LRR"/>
    <property type="match status" value="1"/>
</dbReference>
<dbReference type="PANTHER" id="PTHR24114:SF2">
    <property type="entry name" value="F-BOX DOMAIN-CONTAINING PROTEIN-RELATED"/>
    <property type="match status" value="1"/>
</dbReference>
<dbReference type="SMART" id="SM00368">
    <property type="entry name" value="LRR_RI"/>
    <property type="match status" value="10"/>
</dbReference>
<dbReference type="Pfam" id="PF13516">
    <property type="entry name" value="LRR_6"/>
    <property type="match status" value="6"/>
</dbReference>
<evidence type="ECO:0000313" key="1">
    <source>
        <dbReference type="EMBL" id="KAF0724630.1"/>
    </source>
</evidence>
<dbReference type="VEuPathDB" id="FungiDB:AeMF1_019257"/>
<dbReference type="InterPro" id="IPR001611">
    <property type="entry name" value="Leu-rich_rpt"/>
</dbReference>
<organism evidence="1 2">
    <name type="scientific">Aphanomyces euteiches</name>
    <dbReference type="NCBI Taxonomy" id="100861"/>
    <lineage>
        <taxon>Eukaryota</taxon>
        <taxon>Sar</taxon>
        <taxon>Stramenopiles</taxon>
        <taxon>Oomycota</taxon>
        <taxon>Saprolegniomycetes</taxon>
        <taxon>Saprolegniales</taxon>
        <taxon>Verrucalvaceae</taxon>
        <taxon>Aphanomyces</taxon>
    </lineage>
</organism>
<gene>
    <name evidence="1" type="ORF">Ae201684_016696</name>
</gene>
<keyword evidence="2" id="KW-1185">Reference proteome</keyword>
<dbReference type="EMBL" id="VJMJ01000266">
    <property type="protein sequence ID" value="KAF0724630.1"/>
    <property type="molecule type" value="Genomic_DNA"/>
</dbReference>
<accession>A0A6G0WD93</accession>
<proteinExistence type="predicted"/>
<dbReference type="SUPFAM" id="SSF52047">
    <property type="entry name" value="RNI-like"/>
    <property type="match status" value="1"/>
</dbReference>
<dbReference type="PANTHER" id="PTHR24114">
    <property type="entry name" value="LEUCINE RICH REPEAT FAMILY PROTEIN"/>
    <property type="match status" value="1"/>
</dbReference>
<dbReference type="InterPro" id="IPR032675">
    <property type="entry name" value="LRR_dom_sf"/>
</dbReference>
<dbReference type="Proteomes" id="UP000481153">
    <property type="component" value="Unassembled WGS sequence"/>
</dbReference>
<protein>
    <submittedName>
        <fullName evidence="1">Uncharacterized protein</fullName>
    </submittedName>
</protein>
<evidence type="ECO:0000313" key="2">
    <source>
        <dbReference type="Proteomes" id="UP000481153"/>
    </source>
</evidence>
<dbReference type="InterPro" id="IPR052394">
    <property type="entry name" value="LRR-containing"/>
</dbReference>